<dbReference type="Proteomes" id="UP001194468">
    <property type="component" value="Unassembled WGS sequence"/>
</dbReference>
<feature type="region of interest" description="Disordered" evidence="1">
    <location>
        <begin position="85"/>
        <end position="107"/>
    </location>
</feature>
<evidence type="ECO:0000313" key="2">
    <source>
        <dbReference type="EMBL" id="KAF8431170.1"/>
    </source>
</evidence>
<sequence length="147" mass="16119">MAGRPPAKIITDHFKQLDKLENKSNRWYYACKYCGPDGPGTRIENRDNKPLKHLIDPIKCPLAPQSARNAARTYLASKASELLPDPIGGSMASVPETVSLEDDPDATNVVVQHPSKVLKRPSGTLLGYVDPALTAGQQERANVKLFR</sequence>
<comment type="caution">
    <text evidence="2">The sequence shown here is derived from an EMBL/GenBank/DDBJ whole genome shotgun (WGS) entry which is preliminary data.</text>
</comment>
<name>A0AAD4BHJ9_BOLED</name>
<protein>
    <submittedName>
        <fullName evidence="2">Uncharacterized protein</fullName>
    </submittedName>
</protein>
<evidence type="ECO:0000256" key="1">
    <source>
        <dbReference type="SAM" id="MobiDB-lite"/>
    </source>
</evidence>
<reference evidence="2" key="1">
    <citation type="submission" date="2019-10" db="EMBL/GenBank/DDBJ databases">
        <authorList>
            <consortium name="DOE Joint Genome Institute"/>
            <person name="Kuo A."/>
            <person name="Miyauchi S."/>
            <person name="Kiss E."/>
            <person name="Drula E."/>
            <person name="Kohler A."/>
            <person name="Sanchez-Garcia M."/>
            <person name="Andreopoulos B."/>
            <person name="Barry K.W."/>
            <person name="Bonito G."/>
            <person name="Buee M."/>
            <person name="Carver A."/>
            <person name="Chen C."/>
            <person name="Cichocki N."/>
            <person name="Clum A."/>
            <person name="Culley D."/>
            <person name="Crous P.W."/>
            <person name="Fauchery L."/>
            <person name="Girlanda M."/>
            <person name="Hayes R."/>
            <person name="Keri Z."/>
            <person name="LaButti K."/>
            <person name="Lipzen A."/>
            <person name="Lombard V."/>
            <person name="Magnuson J."/>
            <person name="Maillard F."/>
            <person name="Morin E."/>
            <person name="Murat C."/>
            <person name="Nolan M."/>
            <person name="Ohm R."/>
            <person name="Pangilinan J."/>
            <person name="Pereira M."/>
            <person name="Perotto S."/>
            <person name="Peter M."/>
            <person name="Riley R."/>
            <person name="Sitrit Y."/>
            <person name="Stielow B."/>
            <person name="Szollosi G."/>
            <person name="Zifcakova L."/>
            <person name="Stursova M."/>
            <person name="Spatafora J.W."/>
            <person name="Tedersoo L."/>
            <person name="Vaario L.-M."/>
            <person name="Yamada A."/>
            <person name="Yan M."/>
            <person name="Wang P."/>
            <person name="Xu J."/>
            <person name="Bruns T."/>
            <person name="Baldrian P."/>
            <person name="Vilgalys R."/>
            <person name="Henrissat B."/>
            <person name="Grigoriev I.V."/>
            <person name="Hibbett D."/>
            <person name="Nagy L.G."/>
            <person name="Martin F.M."/>
        </authorList>
    </citation>
    <scope>NUCLEOTIDE SEQUENCE</scope>
    <source>
        <strain evidence="2">BED1</strain>
    </source>
</reference>
<keyword evidence="3" id="KW-1185">Reference proteome</keyword>
<reference evidence="2" key="2">
    <citation type="journal article" date="2020" name="Nat. Commun.">
        <title>Large-scale genome sequencing of mycorrhizal fungi provides insights into the early evolution of symbiotic traits.</title>
        <authorList>
            <person name="Miyauchi S."/>
            <person name="Kiss E."/>
            <person name="Kuo A."/>
            <person name="Drula E."/>
            <person name="Kohler A."/>
            <person name="Sanchez-Garcia M."/>
            <person name="Morin E."/>
            <person name="Andreopoulos B."/>
            <person name="Barry K.W."/>
            <person name="Bonito G."/>
            <person name="Buee M."/>
            <person name="Carver A."/>
            <person name="Chen C."/>
            <person name="Cichocki N."/>
            <person name="Clum A."/>
            <person name="Culley D."/>
            <person name="Crous P.W."/>
            <person name="Fauchery L."/>
            <person name="Girlanda M."/>
            <person name="Hayes R.D."/>
            <person name="Keri Z."/>
            <person name="LaButti K."/>
            <person name="Lipzen A."/>
            <person name="Lombard V."/>
            <person name="Magnuson J."/>
            <person name="Maillard F."/>
            <person name="Murat C."/>
            <person name="Nolan M."/>
            <person name="Ohm R.A."/>
            <person name="Pangilinan J."/>
            <person name="Pereira M.F."/>
            <person name="Perotto S."/>
            <person name="Peter M."/>
            <person name="Pfister S."/>
            <person name="Riley R."/>
            <person name="Sitrit Y."/>
            <person name="Stielow J.B."/>
            <person name="Szollosi G."/>
            <person name="Zifcakova L."/>
            <person name="Stursova M."/>
            <person name="Spatafora J.W."/>
            <person name="Tedersoo L."/>
            <person name="Vaario L.M."/>
            <person name="Yamada A."/>
            <person name="Yan M."/>
            <person name="Wang P."/>
            <person name="Xu J."/>
            <person name="Bruns T."/>
            <person name="Baldrian P."/>
            <person name="Vilgalys R."/>
            <person name="Dunand C."/>
            <person name="Henrissat B."/>
            <person name="Grigoriev I.V."/>
            <person name="Hibbett D."/>
            <person name="Nagy L.G."/>
            <person name="Martin F.M."/>
        </authorList>
    </citation>
    <scope>NUCLEOTIDE SEQUENCE</scope>
    <source>
        <strain evidence="2">BED1</strain>
    </source>
</reference>
<organism evidence="2 3">
    <name type="scientific">Boletus edulis BED1</name>
    <dbReference type="NCBI Taxonomy" id="1328754"/>
    <lineage>
        <taxon>Eukaryota</taxon>
        <taxon>Fungi</taxon>
        <taxon>Dikarya</taxon>
        <taxon>Basidiomycota</taxon>
        <taxon>Agaricomycotina</taxon>
        <taxon>Agaricomycetes</taxon>
        <taxon>Agaricomycetidae</taxon>
        <taxon>Boletales</taxon>
        <taxon>Boletineae</taxon>
        <taxon>Boletaceae</taxon>
        <taxon>Boletoideae</taxon>
        <taxon>Boletus</taxon>
    </lineage>
</organism>
<dbReference type="EMBL" id="WHUW01000052">
    <property type="protein sequence ID" value="KAF8431170.1"/>
    <property type="molecule type" value="Genomic_DNA"/>
</dbReference>
<dbReference type="AlphaFoldDB" id="A0AAD4BHJ9"/>
<evidence type="ECO:0000313" key="3">
    <source>
        <dbReference type="Proteomes" id="UP001194468"/>
    </source>
</evidence>
<proteinExistence type="predicted"/>
<accession>A0AAD4BHJ9</accession>
<gene>
    <name evidence="2" type="ORF">L210DRAFT_3651231</name>
</gene>